<accession>A0ABM2WGK6</accession>
<evidence type="ECO:0000313" key="2">
    <source>
        <dbReference type="RefSeq" id="XP_040589964.1"/>
    </source>
</evidence>
<protein>
    <submittedName>
        <fullName evidence="2">Epididymal protein 13 isoform X1</fullName>
    </submittedName>
</protein>
<organism evidence="1 2">
    <name type="scientific">Mesocricetus auratus</name>
    <name type="common">Golden hamster</name>
    <dbReference type="NCBI Taxonomy" id="10036"/>
    <lineage>
        <taxon>Eukaryota</taxon>
        <taxon>Metazoa</taxon>
        <taxon>Chordata</taxon>
        <taxon>Craniata</taxon>
        <taxon>Vertebrata</taxon>
        <taxon>Euteleostomi</taxon>
        <taxon>Mammalia</taxon>
        <taxon>Eutheria</taxon>
        <taxon>Euarchontoglires</taxon>
        <taxon>Glires</taxon>
        <taxon>Rodentia</taxon>
        <taxon>Myomorpha</taxon>
        <taxon>Muroidea</taxon>
        <taxon>Cricetidae</taxon>
        <taxon>Cricetinae</taxon>
        <taxon>Mesocricetus</taxon>
    </lineage>
</organism>
<evidence type="ECO:0000313" key="1">
    <source>
        <dbReference type="Proteomes" id="UP000886700"/>
    </source>
</evidence>
<dbReference type="Proteomes" id="UP000886700">
    <property type="component" value="Unplaced"/>
</dbReference>
<dbReference type="RefSeq" id="XP_040589964.1">
    <property type="nucleotide sequence ID" value="XM_040734030.1"/>
</dbReference>
<dbReference type="GeneID" id="106022473"/>
<name>A0ABM2WGK6_MESAU</name>
<keyword evidence="1" id="KW-1185">Reference proteome</keyword>
<gene>
    <name evidence="2" type="primary">Eddm13</name>
</gene>
<reference evidence="2" key="1">
    <citation type="submission" date="2025-08" db="UniProtKB">
        <authorList>
            <consortium name="RefSeq"/>
        </authorList>
    </citation>
    <scope>IDENTIFICATION</scope>
    <source>
        <tissue evidence="2">Liver</tissue>
    </source>
</reference>
<sequence>MLGLMSRLSPDGVRQNIISSSKKPPLVPTPDRTEEEMKILKQILGLLSLQVLSEETNDCKEEVKSPPATTTARVFVKNSGWSFLRCAYMVITFLFVSYNKGDWCYCHYCSPDMNVRDDPCCSF</sequence>
<proteinExistence type="predicted"/>